<protein>
    <recommendedName>
        <fullName evidence="1">Transposase MuDR plant domain-containing protein</fullName>
    </recommendedName>
</protein>
<sequence>MLDFWVKFKEIELYVEHEVDNPIIVDEIFLLTTRDGDVKGLEVHGEGDDEGVESDGECDLEKVESSGEGDVGELMNMLVILQHLMDWIMLLLHVVEKRRMEIRLRYGTQMNMEAWLSPVKMKNMKMDDKQFKSAIRKYFKECRRQLNFIKNESKRVVVRCIASPNYPWRIRASYSPIVKCLQIKTFQDEHHCPVSFKNKMVTTDMIAQYSEETIKDHPKMKLREIQRSCASEMHVNVTIDCFYRAKKIVNEKMAGNQKEEFGLLWDYAHELWSKMPGSTIKMAVQKVTARGWKAGCRPLIGLDGCFIKGQFKSEFLTAVGRDANNQMFPVAWAVVEVECTNSWGSFLSLLPTDLGLEDGYGYTIISDQQKIVNCTTEREWEDLCSALEKKDKDAYNNLMKMSSKIWTREFLGTTCKSDIVDNNLCEAFNSSIVEAKFKSIIRMLEDIRTKMMTRIVQKKEVM</sequence>
<dbReference type="KEGG" id="ghi:107963050"/>
<keyword evidence="2" id="KW-1185">Reference proteome</keyword>
<dbReference type="Proteomes" id="UP000818029">
    <property type="component" value="Chromosome A06"/>
</dbReference>
<dbReference type="GeneID" id="107963050"/>
<dbReference type="PaxDb" id="3635-A0A1U8PXP1"/>
<dbReference type="Pfam" id="PF03108">
    <property type="entry name" value="DBD_Tnp_Mut"/>
    <property type="match status" value="1"/>
</dbReference>
<dbReference type="STRING" id="3635.A0A1U8PXP1"/>
<reference evidence="3" key="2">
    <citation type="submission" date="2025-08" db="UniProtKB">
        <authorList>
            <consortium name="RefSeq"/>
        </authorList>
    </citation>
    <scope>IDENTIFICATION</scope>
</reference>
<dbReference type="PANTHER" id="PTHR31973:SF187">
    <property type="entry name" value="MUTATOR TRANSPOSASE MUDRA PROTEIN"/>
    <property type="match status" value="1"/>
</dbReference>
<name>A0A1U8PXP1_GOSHI</name>
<organism evidence="2 3">
    <name type="scientific">Gossypium hirsutum</name>
    <name type="common">Upland cotton</name>
    <name type="synonym">Gossypium mexicanum</name>
    <dbReference type="NCBI Taxonomy" id="3635"/>
    <lineage>
        <taxon>Eukaryota</taxon>
        <taxon>Viridiplantae</taxon>
        <taxon>Streptophyta</taxon>
        <taxon>Embryophyta</taxon>
        <taxon>Tracheophyta</taxon>
        <taxon>Spermatophyta</taxon>
        <taxon>Magnoliopsida</taxon>
        <taxon>eudicotyledons</taxon>
        <taxon>Gunneridae</taxon>
        <taxon>Pentapetalae</taxon>
        <taxon>rosids</taxon>
        <taxon>malvids</taxon>
        <taxon>Malvales</taxon>
        <taxon>Malvaceae</taxon>
        <taxon>Malvoideae</taxon>
        <taxon>Gossypium</taxon>
    </lineage>
</organism>
<dbReference type="AlphaFoldDB" id="A0A1U8PXP1"/>
<reference evidence="2" key="1">
    <citation type="journal article" date="2020" name="Nat. Genet.">
        <title>Genomic diversifications of five Gossypium allopolyploid species and their impact on cotton improvement.</title>
        <authorList>
            <person name="Chen Z.J."/>
            <person name="Sreedasyam A."/>
            <person name="Ando A."/>
            <person name="Song Q."/>
            <person name="De Santiago L.M."/>
            <person name="Hulse-Kemp A.M."/>
            <person name="Ding M."/>
            <person name="Ye W."/>
            <person name="Kirkbride R.C."/>
            <person name="Jenkins J."/>
            <person name="Plott C."/>
            <person name="Lovell J."/>
            <person name="Lin Y.M."/>
            <person name="Vaughn R."/>
            <person name="Liu B."/>
            <person name="Simpson S."/>
            <person name="Scheffler B.E."/>
            <person name="Wen L."/>
            <person name="Saski C.A."/>
            <person name="Grover C.E."/>
            <person name="Hu G."/>
            <person name="Conover J.L."/>
            <person name="Carlson J.W."/>
            <person name="Shu S."/>
            <person name="Boston L.B."/>
            <person name="Williams M."/>
            <person name="Peterson D.G."/>
            <person name="McGee K."/>
            <person name="Jones D.C."/>
            <person name="Wendel J.F."/>
            <person name="Stelly D.M."/>
            <person name="Grimwood J."/>
            <person name="Schmutz J."/>
        </authorList>
    </citation>
    <scope>NUCLEOTIDE SEQUENCE [LARGE SCALE GENOMIC DNA]</scope>
    <source>
        <strain evidence="2">cv. TM-1</strain>
    </source>
</reference>
<evidence type="ECO:0000259" key="1">
    <source>
        <dbReference type="Pfam" id="PF03108"/>
    </source>
</evidence>
<evidence type="ECO:0000313" key="2">
    <source>
        <dbReference type="Proteomes" id="UP000818029"/>
    </source>
</evidence>
<gene>
    <name evidence="3" type="primary">LOC107963050</name>
</gene>
<dbReference type="RefSeq" id="XP_016755138.1">
    <property type="nucleotide sequence ID" value="XM_016899649.1"/>
</dbReference>
<accession>A0A1U8PXP1</accession>
<evidence type="ECO:0000313" key="3">
    <source>
        <dbReference type="RefSeq" id="XP_016755138.1"/>
    </source>
</evidence>
<dbReference type="PANTHER" id="PTHR31973">
    <property type="entry name" value="POLYPROTEIN, PUTATIVE-RELATED"/>
    <property type="match status" value="1"/>
</dbReference>
<proteinExistence type="predicted"/>
<dbReference type="OrthoDB" id="1711274at2759"/>
<dbReference type="InterPro" id="IPR004332">
    <property type="entry name" value="Transposase_MuDR"/>
</dbReference>
<feature type="domain" description="Transposase MuDR plant" evidence="1">
    <location>
        <begin position="129"/>
        <end position="183"/>
    </location>
</feature>